<dbReference type="GO" id="GO:0008270">
    <property type="term" value="F:zinc ion binding"/>
    <property type="evidence" value="ECO:0007669"/>
    <property type="project" value="UniProtKB-KW"/>
</dbReference>
<dbReference type="STRING" id="6412.T1ELC4"/>
<evidence type="ECO:0000256" key="5">
    <source>
        <dbReference type="ARBA" id="ARBA00022771"/>
    </source>
</evidence>
<keyword evidence="7" id="KW-0156">Chromatin regulator</keyword>
<dbReference type="EMBL" id="AMQM01001739">
    <property type="status" value="NOT_ANNOTATED_CDS"/>
    <property type="molecule type" value="Genomic_DNA"/>
</dbReference>
<keyword evidence="16" id="KW-1185">Reference proteome</keyword>
<dbReference type="HOGENOM" id="CLU_3093392_0_0_1"/>
<dbReference type="PROSITE" id="PS50135">
    <property type="entry name" value="ZF_ZZ_2"/>
    <property type="match status" value="1"/>
</dbReference>
<dbReference type="KEGG" id="hro:HELRODRAFT_153838"/>
<dbReference type="PANTHER" id="PTHR13808">
    <property type="entry name" value="CBP/P300-RELATED"/>
    <property type="match status" value="1"/>
</dbReference>
<accession>T1ELC4</accession>
<dbReference type="GO" id="GO:0005634">
    <property type="term" value="C:nucleus"/>
    <property type="evidence" value="ECO:0007669"/>
    <property type="project" value="UniProtKB-SubCell"/>
</dbReference>
<dbReference type="PROSITE" id="PS01357">
    <property type="entry name" value="ZF_ZZ_1"/>
    <property type="match status" value="1"/>
</dbReference>
<dbReference type="EC" id="2.3.1.48" evidence="2"/>
<dbReference type="SMART" id="SM00291">
    <property type="entry name" value="ZnF_ZZ"/>
    <property type="match status" value="1"/>
</dbReference>
<reference evidence="14 16" key="2">
    <citation type="journal article" date="2013" name="Nature">
        <title>Insights into bilaterian evolution from three spiralian genomes.</title>
        <authorList>
            <person name="Simakov O."/>
            <person name="Marletaz F."/>
            <person name="Cho S.J."/>
            <person name="Edsinger-Gonzales E."/>
            <person name="Havlak P."/>
            <person name="Hellsten U."/>
            <person name="Kuo D.H."/>
            <person name="Larsson T."/>
            <person name="Lv J."/>
            <person name="Arendt D."/>
            <person name="Savage R."/>
            <person name="Osoegawa K."/>
            <person name="de Jong P."/>
            <person name="Grimwood J."/>
            <person name="Chapman J.A."/>
            <person name="Shapiro H."/>
            <person name="Aerts A."/>
            <person name="Otillar R.P."/>
            <person name="Terry A.Y."/>
            <person name="Boore J.L."/>
            <person name="Grigoriev I.V."/>
            <person name="Lindberg D.R."/>
            <person name="Seaver E.C."/>
            <person name="Weisblat D.A."/>
            <person name="Putnam N.H."/>
            <person name="Rokhsar D.S."/>
        </authorList>
    </citation>
    <scope>NUCLEOTIDE SEQUENCE</scope>
</reference>
<dbReference type="RefSeq" id="XP_009028885.1">
    <property type="nucleotide sequence ID" value="XM_009030637.1"/>
</dbReference>
<dbReference type="GeneID" id="20197374"/>
<reference evidence="16" key="1">
    <citation type="submission" date="2012-12" db="EMBL/GenBank/DDBJ databases">
        <authorList>
            <person name="Hellsten U."/>
            <person name="Grimwood J."/>
            <person name="Chapman J.A."/>
            <person name="Shapiro H."/>
            <person name="Aerts A."/>
            <person name="Otillar R.P."/>
            <person name="Terry A.Y."/>
            <person name="Boore J.L."/>
            <person name="Simakov O."/>
            <person name="Marletaz F."/>
            <person name="Cho S.-J."/>
            <person name="Edsinger-Gonzales E."/>
            <person name="Havlak P."/>
            <person name="Kuo D.-H."/>
            <person name="Larsson T."/>
            <person name="Lv J."/>
            <person name="Arendt D."/>
            <person name="Savage R."/>
            <person name="Osoegawa K."/>
            <person name="de Jong P."/>
            <person name="Lindberg D.R."/>
            <person name="Seaver E.C."/>
            <person name="Weisblat D.A."/>
            <person name="Putnam N.H."/>
            <person name="Grigoriev I.V."/>
            <person name="Rokhsar D.S."/>
        </authorList>
    </citation>
    <scope>NUCLEOTIDE SEQUENCE</scope>
</reference>
<keyword evidence="6" id="KW-0862">Zinc</keyword>
<reference evidence="15" key="3">
    <citation type="submission" date="2015-06" db="UniProtKB">
        <authorList>
            <consortium name="EnsemblMetazoa"/>
        </authorList>
    </citation>
    <scope>IDENTIFICATION</scope>
</reference>
<evidence type="ECO:0000256" key="4">
    <source>
        <dbReference type="ARBA" id="ARBA00022723"/>
    </source>
</evidence>
<keyword evidence="9" id="KW-0804">Transcription</keyword>
<dbReference type="CTD" id="20197374"/>
<dbReference type="OrthoDB" id="899at2759"/>
<keyword evidence="5 12" id="KW-0863">Zinc-finger</keyword>
<feature type="domain" description="ZZ-type" evidence="13">
    <location>
        <begin position="4"/>
        <end position="52"/>
    </location>
</feature>
<gene>
    <name evidence="15" type="primary">20197374</name>
    <name evidence="14" type="ORF">HELRODRAFT_153838</name>
</gene>
<evidence type="ECO:0000256" key="1">
    <source>
        <dbReference type="ARBA" id="ARBA00004123"/>
    </source>
</evidence>
<dbReference type="InterPro" id="IPR043145">
    <property type="entry name" value="Znf_ZZ_sf"/>
</dbReference>
<comment type="subcellular location">
    <subcellularLocation>
        <location evidence="1">Nucleus</location>
    </subcellularLocation>
</comment>
<dbReference type="FunFam" id="3.30.60.90:FF:000003">
    <property type="entry name" value="E1A binding protein p300"/>
    <property type="match status" value="1"/>
</dbReference>
<evidence type="ECO:0000256" key="2">
    <source>
        <dbReference type="ARBA" id="ARBA00013184"/>
    </source>
</evidence>
<keyword evidence="8" id="KW-0805">Transcription regulation</keyword>
<dbReference type="Pfam" id="PF00569">
    <property type="entry name" value="ZZ"/>
    <property type="match status" value="1"/>
</dbReference>
<evidence type="ECO:0000313" key="15">
    <source>
        <dbReference type="EnsemblMetazoa" id="HelroP153838"/>
    </source>
</evidence>
<evidence type="ECO:0000256" key="12">
    <source>
        <dbReference type="PROSITE-ProRule" id="PRU00228"/>
    </source>
</evidence>
<keyword evidence="3" id="KW-0808">Transferase</keyword>
<dbReference type="Gene3D" id="3.30.60.90">
    <property type="match status" value="1"/>
</dbReference>
<organism evidence="15 16">
    <name type="scientific">Helobdella robusta</name>
    <name type="common">Californian leech</name>
    <dbReference type="NCBI Taxonomy" id="6412"/>
    <lineage>
        <taxon>Eukaryota</taxon>
        <taxon>Metazoa</taxon>
        <taxon>Spiralia</taxon>
        <taxon>Lophotrochozoa</taxon>
        <taxon>Annelida</taxon>
        <taxon>Clitellata</taxon>
        <taxon>Hirudinea</taxon>
        <taxon>Rhynchobdellida</taxon>
        <taxon>Glossiphoniidae</taxon>
        <taxon>Helobdella</taxon>
    </lineage>
</organism>
<protein>
    <recommendedName>
        <fullName evidence="2">histone acetyltransferase</fullName>
        <ecNumber evidence="2">2.3.1.48</ecNumber>
    </recommendedName>
</protein>
<dbReference type="Proteomes" id="UP000015101">
    <property type="component" value="Unassembled WGS sequence"/>
</dbReference>
<keyword evidence="10" id="KW-0539">Nucleus</keyword>
<evidence type="ECO:0000313" key="14">
    <source>
        <dbReference type="EMBL" id="ESN92548.1"/>
    </source>
</evidence>
<name>T1ELC4_HELRO</name>
<evidence type="ECO:0000256" key="7">
    <source>
        <dbReference type="ARBA" id="ARBA00022853"/>
    </source>
</evidence>
<dbReference type="PANTHER" id="PTHR13808:SF1">
    <property type="entry name" value="HISTONE ACETYLTRANSFERASE"/>
    <property type="match status" value="1"/>
</dbReference>
<dbReference type="EnsemblMetazoa" id="HelroT153838">
    <property type="protein sequence ID" value="HelroP153838"/>
    <property type="gene ID" value="HelroG153838"/>
</dbReference>
<evidence type="ECO:0000256" key="3">
    <source>
        <dbReference type="ARBA" id="ARBA00022679"/>
    </source>
</evidence>
<evidence type="ECO:0000313" key="16">
    <source>
        <dbReference type="Proteomes" id="UP000015101"/>
    </source>
</evidence>
<dbReference type="eggNOG" id="KOG1778">
    <property type="taxonomic scope" value="Eukaryota"/>
</dbReference>
<dbReference type="EMBL" id="KB097639">
    <property type="protein sequence ID" value="ESN92548.1"/>
    <property type="molecule type" value="Genomic_DNA"/>
</dbReference>
<dbReference type="GO" id="GO:0004402">
    <property type="term" value="F:histone acetyltransferase activity"/>
    <property type="evidence" value="ECO:0007669"/>
    <property type="project" value="InterPro"/>
</dbReference>
<dbReference type="SUPFAM" id="SSF57850">
    <property type="entry name" value="RING/U-box"/>
    <property type="match status" value="1"/>
</dbReference>
<dbReference type="InterPro" id="IPR000433">
    <property type="entry name" value="Znf_ZZ"/>
</dbReference>
<evidence type="ECO:0000256" key="6">
    <source>
        <dbReference type="ARBA" id="ARBA00022833"/>
    </source>
</evidence>
<dbReference type="InterPro" id="IPR013178">
    <property type="entry name" value="Histone_AcTrfase_Rtt109/CBP"/>
</dbReference>
<evidence type="ECO:0000256" key="9">
    <source>
        <dbReference type="ARBA" id="ARBA00023163"/>
    </source>
</evidence>
<evidence type="ECO:0000256" key="8">
    <source>
        <dbReference type="ARBA" id="ARBA00023015"/>
    </source>
</evidence>
<dbReference type="AlphaFoldDB" id="T1ELC4"/>
<dbReference type="InParanoid" id="T1ELC4"/>
<keyword evidence="4" id="KW-0479">Metal-binding</keyword>
<sequence length="52" mass="6159">GREAFVYACNNCKANIEIHYHCTVCEDFDLCTSCYEKLNHEHKMEKRSMDLD</sequence>
<evidence type="ECO:0000256" key="11">
    <source>
        <dbReference type="ARBA" id="ARBA00048017"/>
    </source>
</evidence>
<comment type="catalytic activity">
    <reaction evidence="11">
        <text>L-lysyl-[protein] + acetyl-CoA = N(6)-acetyl-L-lysyl-[protein] + CoA + H(+)</text>
        <dbReference type="Rhea" id="RHEA:45948"/>
        <dbReference type="Rhea" id="RHEA-COMP:9752"/>
        <dbReference type="Rhea" id="RHEA-COMP:10731"/>
        <dbReference type="ChEBI" id="CHEBI:15378"/>
        <dbReference type="ChEBI" id="CHEBI:29969"/>
        <dbReference type="ChEBI" id="CHEBI:57287"/>
        <dbReference type="ChEBI" id="CHEBI:57288"/>
        <dbReference type="ChEBI" id="CHEBI:61930"/>
        <dbReference type="EC" id="2.3.1.48"/>
    </reaction>
</comment>
<proteinExistence type="predicted"/>
<evidence type="ECO:0000256" key="10">
    <source>
        <dbReference type="ARBA" id="ARBA00023242"/>
    </source>
</evidence>
<evidence type="ECO:0000259" key="13">
    <source>
        <dbReference type="PROSITE" id="PS50135"/>
    </source>
</evidence>
<dbReference type="GO" id="GO:0006355">
    <property type="term" value="P:regulation of DNA-templated transcription"/>
    <property type="evidence" value="ECO:0007669"/>
    <property type="project" value="InterPro"/>
</dbReference>